<evidence type="ECO:0000313" key="2">
    <source>
        <dbReference type="Proteomes" id="UP001205311"/>
    </source>
</evidence>
<sequence>MSELLEAAKLLLPEVSAERNDSQRLSDRCRFIEILTFADPDEILAMLHYVFEKDYLYPVWARNLAYRLACLQRPNDPDLLREAAADLYLFGDWNDISDSLEAEADRIDPEGRIERNQ</sequence>
<dbReference type="EMBL" id="JAMTCP010000022">
    <property type="protein sequence ID" value="MCP2259970.1"/>
    <property type="molecule type" value="Genomic_DNA"/>
</dbReference>
<reference evidence="1 2" key="1">
    <citation type="submission" date="2022-06" db="EMBL/GenBank/DDBJ databases">
        <title>Genomic Encyclopedia of Archaeal and Bacterial Type Strains, Phase II (KMG-II): from individual species to whole genera.</title>
        <authorList>
            <person name="Goeker M."/>
        </authorList>
    </citation>
    <scope>NUCLEOTIDE SEQUENCE [LARGE SCALE GENOMIC DNA]</scope>
    <source>
        <strain evidence="1 2">DSM 40477</strain>
    </source>
</reference>
<protein>
    <recommendedName>
        <fullName evidence="3">HEAT repeat domain-containing protein</fullName>
    </recommendedName>
</protein>
<comment type="caution">
    <text evidence="1">The sequence shown here is derived from an EMBL/GenBank/DDBJ whole genome shotgun (WGS) entry which is preliminary data.</text>
</comment>
<gene>
    <name evidence="1" type="ORF">LX15_003681</name>
</gene>
<proteinExistence type="predicted"/>
<evidence type="ECO:0008006" key="3">
    <source>
        <dbReference type="Google" id="ProtNLM"/>
    </source>
</evidence>
<organism evidence="1 2">
    <name type="scientific">Streptoalloteichus tenebrarius (strain ATCC 17920 / DSM 40477 / JCM 4838 / CBS 697.72 / NBRC 16177 / NCIMB 11028 / NRRL B-12390 / A12253. 1 / ISP 5477)</name>
    <name type="common">Streptomyces tenebrarius</name>
    <dbReference type="NCBI Taxonomy" id="1933"/>
    <lineage>
        <taxon>Bacteria</taxon>
        <taxon>Bacillati</taxon>
        <taxon>Actinomycetota</taxon>
        <taxon>Actinomycetes</taxon>
        <taxon>Pseudonocardiales</taxon>
        <taxon>Pseudonocardiaceae</taxon>
        <taxon>Streptoalloteichus</taxon>
    </lineage>
</organism>
<evidence type="ECO:0000313" key="1">
    <source>
        <dbReference type="EMBL" id="MCP2259970.1"/>
    </source>
</evidence>
<keyword evidence="2" id="KW-1185">Reference proteome</keyword>
<name>A0ABT1HX46_STRSD</name>
<dbReference type="Proteomes" id="UP001205311">
    <property type="component" value="Unassembled WGS sequence"/>
</dbReference>
<accession>A0ABT1HX46</accession>
<dbReference type="RefSeq" id="WP_253670849.1">
    <property type="nucleotide sequence ID" value="NZ_JAMTCP010000022.1"/>
</dbReference>